<dbReference type="AlphaFoldDB" id="A0A5C6ML33"/>
<evidence type="ECO:0000313" key="2">
    <source>
        <dbReference type="Proteomes" id="UP000324091"/>
    </source>
</evidence>
<name>A0A5C6ML33_9TELE</name>
<reference evidence="1 2" key="1">
    <citation type="submission" date="2019-04" db="EMBL/GenBank/DDBJ databases">
        <title>Chromosome genome assembly for Takifugu flavidus.</title>
        <authorList>
            <person name="Xiao S."/>
        </authorList>
    </citation>
    <scope>NUCLEOTIDE SEQUENCE [LARGE SCALE GENOMIC DNA]</scope>
    <source>
        <strain evidence="1">HTHZ2018</strain>
        <tissue evidence="1">Muscle</tissue>
    </source>
</reference>
<evidence type="ECO:0000313" key="1">
    <source>
        <dbReference type="EMBL" id="TWW55914.1"/>
    </source>
</evidence>
<proteinExistence type="predicted"/>
<keyword evidence="2" id="KW-1185">Reference proteome</keyword>
<dbReference type="EMBL" id="RHFK02000022">
    <property type="protein sequence ID" value="TWW55914.1"/>
    <property type="molecule type" value="Genomic_DNA"/>
</dbReference>
<sequence length="74" mass="8882">MAARRQQERKVLQLKMGTQKQKSNFLVIAKATLLFIWSLHHSQRACVRARSETKSARVFFRRTDEREKVRQPLW</sequence>
<accession>A0A5C6ML33</accession>
<organism evidence="1 2">
    <name type="scientific">Takifugu flavidus</name>
    <name type="common">sansaifugu</name>
    <dbReference type="NCBI Taxonomy" id="433684"/>
    <lineage>
        <taxon>Eukaryota</taxon>
        <taxon>Metazoa</taxon>
        <taxon>Chordata</taxon>
        <taxon>Craniata</taxon>
        <taxon>Vertebrata</taxon>
        <taxon>Euteleostomi</taxon>
        <taxon>Actinopterygii</taxon>
        <taxon>Neopterygii</taxon>
        <taxon>Teleostei</taxon>
        <taxon>Neoteleostei</taxon>
        <taxon>Acanthomorphata</taxon>
        <taxon>Eupercaria</taxon>
        <taxon>Tetraodontiformes</taxon>
        <taxon>Tetradontoidea</taxon>
        <taxon>Tetraodontidae</taxon>
        <taxon>Takifugu</taxon>
    </lineage>
</organism>
<protein>
    <submittedName>
        <fullName evidence="1">Uncharacterized protein</fullName>
    </submittedName>
</protein>
<comment type="caution">
    <text evidence="1">The sequence shown here is derived from an EMBL/GenBank/DDBJ whole genome shotgun (WGS) entry which is preliminary data.</text>
</comment>
<gene>
    <name evidence="1" type="ORF">D4764_09G0009640</name>
</gene>
<dbReference type="Proteomes" id="UP000324091">
    <property type="component" value="Chromosome 9"/>
</dbReference>